<accession>A0A139WCM4</accession>
<evidence type="ECO:0000256" key="5">
    <source>
        <dbReference type="ARBA" id="ARBA00022692"/>
    </source>
</evidence>
<gene>
    <name evidence="14" type="primary">AUGUSTUS-3.0.2_34125</name>
    <name evidence="14" type="ORF">TcasGA2_TC034125</name>
</gene>
<evidence type="ECO:0000256" key="1">
    <source>
        <dbReference type="ARBA" id="ARBA00004141"/>
    </source>
</evidence>
<comment type="similarity">
    <text evidence="2 12">Belongs to the amiloride-sensitive sodium channel (TC 1.A.6) family.</text>
</comment>
<keyword evidence="11 12" id="KW-0407">Ion channel</keyword>
<keyword evidence="3 12" id="KW-0813">Transport</keyword>
<feature type="transmembrane region" description="Helical" evidence="13">
    <location>
        <begin position="44"/>
        <end position="65"/>
    </location>
</feature>
<dbReference type="Proteomes" id="UP000007266">
    <property type="component" value="Linkage group 8"/>
</dbReference>
<sequence length="2280" mass="266790">MKSDEIPPLTFFKKMRNYFREYCVCTSIHGFRYFGEKRTIFERIWWFINFVICLAACGYFIHAVYQKWDSSPVIVSFATTRTVIFDIPFPSVTICPESKVVPSIFNYTKVLEKKENWLNVTEAENTNFTYMSLLCDLRSDEFYLNYTDYQFTYSDEFFDLIDDVKPKFNIQDCRYMGWDKNCKELFTPILTDQGVCYTFNMLDRSEIFSEEVVHFRDYHHMGHLSHQWSMSNGYAHDANIHTYPRRALYPGALKGLTFSILTKKEDLDYACTSMQGYRVLLHTPIRVPRPSQQFFQLPLDQRVVGAIHPIMITTSESVKKFRPEKRECYFQTDRKLKYFKIYSSLNCRFECLTNYTLDVCGCVSFFMPRENGTKICGTASNDCLTFAEAVLQVTHHRSQLNETQHGESDDSDVDCNCLPICDDLTYEVDISQSNWDWKKQKDAQGQKHQNYDTDKIHMSTLTLFFEYNSFIRSQRNELYGPTDFLANFGGLLGLFTGFSILSLLEIIYFLSVRMICNRVHFRNYHHVGRLSHRWSMSNGYAQDAQIRTYPQRALYPGARNGLTFNIMTKNEDLDYACTSMQGYKVLLHTPIRLPRPSQQFFQLPLDQRVVGAIHPIIITTSESVKKFPPEKRECYFPTDRKLKFFKIYSALNCRLECLTNYTLKMCRCVNFFMPRENGTKICGTGNIDCLLYTEAVMQLKHLRSQLNETKHGKISGSGLDCKCLPICDDITYEVDVSQSNWDWRKQIVALGPKYQNYSTDKVWWFINFVICLTACVYFIYAVYKKWDTSPVIVTFATTGTPIFDIPFPSVTICPESKSVQSIFNYTKVLQMKEDRLNVTLTENTNFNYLSLLCDLRDDEFYSNFTDYKFTYPDELFNVIDEVKPKFNVQGCRYMGRDINCKYLFTPILTDEGVCYTFNMLDRSEIFNEEVVHFRNYHQVGRVSHQWTMKDGYTQDAGIYAYPRRALYAGATNGLTFNILTQKEDLDYACTSMQGYRVLLHTPIRLPRPSQQYFQLPLDQRVVGAIHPIMITTSESVKKFRPEKRECYFPTDRKLKYFKIYSALNCMMECLTNYTLDVCGCVNFFMPRENGTKICGTRYIECLIYAEAAMQVKHLKNQLNQTKLQKSPDRDVDCNCLPICDDLTYEVDISQSNWDWEKQKAAQRQKYQNYSTDKTHMSSLTIYFDTNNFIRSQRNELYGPTDFLANFGGLLGLFTGFSILSLLEIIYFLSVRMICNCVRDYFREYCECTSIHGFKYFGEKRTIFERIWWFVIFLMCLTACSISIYAVYKKWDLSPVIVTFATRETPIYSIPFPAVTVCPESKSIQNIFNYTKILQMKEDKISLTSLENKQFEYMSLICNYRKLNYTNNYTFPEQFFDVVDQVRPEFKIQDCHYMGKPLSCKNLFTPIVTDEGICYTFNMLDKSEIFRKNVVHYRDYHHVGRSSQDWTMEYGYTEDAGRDAYPRRALLSGATNGLVFNILTSKEDLDYACKNSLQGYRVLLHTPMRIPRPSQDYFRVPLDQSVMAAIQPEMITTSEAVKIYSPERRECYFPAERNLKYFRIYTSLNCLLECLTNYTLSVCGCVNFFMPRENSTRICGARKISCMRYAESALQMKHLSKLLDKPEQVRKKIEKHKVDCNCLPICADLTYEVETSQTNWEWVKQKTADRRKLKNCSAESSHMSSLTVFFKSSSFLRCQRNELYGPTDFLANFGGLLGLFMGFSILSLMEVIYFLTVRIICNHRLYGNPEKYAPKNEKKPKFRKNLRDYFTEYTENTGIHGMKYLGEQNRTIAEKIFWLISLSVALYFCISLIIRTYHKWETSPVIVSFATKETPIWQIPFPAVTICPETKARPQLFNFTDFVLRKSDNKLNPEQEKKLSYISSLCIYRRDLIFDVPEFVDSAELFDFFESVSPRFLENISDCYYMGHPCNCSEIFAPVITDEGLCYSFNLLNRDDILSDNVVHYKNYHLIERNKTEWSLEKGYDKSADKNTYPKRALHAGALFDFELKLKTFDNELDFTCGTSIQGYKIQIHHPAMLPRVKQQHFRIPLDQALIAAIMPTMITTSDAIKAYLPDRRQCFFPSERSLKYFKIYTQQNCQIECKTNYTLKMCGCVDFYMPRENETKVCGAPLKACMVEAEDVLLSEGINENIRHHKGLPLENDEFHQILQKCNCMPECTSMTYIVENSQSDWNWVRKYRFKDTKIDKTTTHMSYLQVFFKGNQFITSERNELYGPTDFLANFGGLLGLFTGFTMLSLIEIFYYLTLRIVSNVRLFGARFWAGKRVD</sequence>
<evidence type="ECO:0000256" key="12">
    <source>
        <dbReference type="RuleBase" id="RU000679"/>
    </source>
</evidence>
<keyword evidence="4 12" id="KW-0894">Sodium channel</keyword>
<dbReference type="OMA" id="EGVCYQF"/>
<evidence type="ECO:0000313" key="15">
    <source>
        <dbReference type="Proteomes" id="UP000007266"/>
    </source>
</evidence>
<feature type="transmembrane region" description="Helical" evidence="13">
    <location>
        <begin position="1202"/>
        <end position="1228"/>
    </location>
</feature>
<evidence type="ECO:0000256" key="8">
    <source>
        <dbReference type="ARBA" id="ARBA00023065"/>
    </source>
</evidence>
<feature type="transmembrane region" description="Helical" evidence="13">
    <location>
        <begin position="1704"/>
        <end position="1730"/>
    </location>
</feature>
<keyword evidence="9 13" id="KW-0472">Membrane</keyword>
<proteinExistence type="inferred from homology"/>
<dbReference type="EMBL" id="KQ971362">
    <property type="protein sequence ID" value="KYB25718.1"/>
    <property type="molecule type" value="Genomic_DNA"/>
</dbReference>
<dbReference type="eggNOG" id="KOG4294">
    <property type="taxonomic scope" value="Eukaryota"/>
</dbReference>
<reference evidence="14 15" key="1">
    <citation type="journal article" date="2008" name="Nature">
        <title>The genome of the model beetle and pest Tribolium castaneum.</title>
        <authorList>
            <consortium name="Tribolium Genome Sequencing Consortium"/>
            <person name="Richards S."/>
            <person name="Gibbs R.A."/>
            <person name="Weinstock G.M."/>
            <person name="Brown S.J."/>
            <person name="Denell R."/>
            <person name="Beeman R.W."/>
            <person name="Gibbs R."/>
            <person name="Beeman R.W."/>
            <person name="Brown S.J."/>
            <person name="Bucher G."/>
            <person name="Friedrich M."/>
            <person name="Grimmelikhuijzen C.J."/>
            <person name="Klingler M."/>
            <person name="Lorenzen M."/>
            <person name="Richards S."/>
            <person name="Roth S."/>
            <person name="Schroder R."/>
            <person name="Tautz D."/>
            <person name="Zdobnov E.M."/>
            <person name="Muzny D."/>
            <person name="Gibbs R.A."/>
            <person name="Weinstock G.M."/>
            <person name="Attaway T."/>
            <person name="Bell S."/>
            <person name="Buhay C.J."/>
            <person name="Chandrabose M.N."/>
            <person name="Chavez D."/>
            <person name="Clerk-Blankenburg K.P."/>
            <person name="Cree A."/>
            <person name="Dao M."/>
            <person name="Davis C."/>
            <person name="Chacko J."/>
            <person name="Dinh H."/>
            <person name="Dugan-Rocha S."/>
            <person name="Fowler G."/>
            <person name="Garner T.T."/>
            <person name="Garnes J."/>
            <person name="Gnirke A."/>
            <person name="Hawes A."/>
            <person name="Hernandez J."/>
            <person name="Hines S."/>
            <person name="Holder M."/>
            <person name="Hume J."/>
            <person name="Jhangiani S.N."/>
            <person name="Joshi V."/>
            <person name="Khan Z.M."/>
            <person name="Jackson L."/>
            <person name="Kovar C."/>
            <person name="Kowis A."/>
            <person name="Lee S."/>
            <person name="Lewis L.R."/>
            <person name="Margolis J."/>
            <person name="Morgan M."/>
            <person name="Nazareth L.V."/>
            <person name="Nguyen N."/>
            <person name="Okwuonu G."/>
            <person name="Parker D."/>
            <person name="Richards S."/>
            <person name="Ruiz S.J."/>
            <person name="Santibanez J."/>
            <person name="Savard J."/>
            <person name="Scherer S.E."/>
            <person name="Schneider B."/>
            <person name="Sodergren E."/>
            <person name="Tautz D."/>
            <person name="Vattahil S."/>
            <person name="Villasana D."/>
            <person name="White C.S."/>
            <person name="Wright R."/>
            <person name="Park Y."/>
            <person name="Beeman R.W."/>
            <person name="Lord J."/>
            <person name="Oppert B."/>
            <person name="Lorenzen M."/>
            <person name="Brown S."/>
            <person name="Wang L."/>
            <person name="Savard J."/>
            <person name="Tautz D."/>
            <person name="Richards S."/>
            <person name="Weinstock G."/>
            <person name="Gibbs R.A."/>
            <person name="Liu Y."/>
            <person name="Worley K."/>
            <person name="Weinstock G."/>
            <person name="Elsik C.G."/>
            <person name="Reese J.T."/>
            <person name="Elhaik E."/>
            <person name="Landan G."/>
            <person name="Graur D."/>
            <person name="Arensburger P."/>
            <person name="Atkinson P."/>
            <person name="Beeman R.W."/>
            <person name="Beidler J."/>
            <person name="Brown S.J."/>
            <person name="Demuth J.P."/>
            <person name="Drury D.W."/>
            <person name="Du Y.Z."/>
            <person name="Fujiwara H."/>
            <person name="Lorenzen M."/>
            <person name="Maselli V."/>
            <person name="Osanai M."/>
            <person name="Park Y."/>
            <person name="Robertson H.M."/>
            <person name="Tu Z."/>
            <person name="Wang J.J."/>
            <person name="Wang S."/>
            <person name="Richards S."/>
            <person name="Song H."/>
            <person name="Zhang L."/>
            <person name="Sodergren E."/>
            <person name="Werner D."/>
            <person name="Stanke M."/>
            <person name="Morgenstern B."/>
            <person name="Solovyev V."/>
            <person name="Kosarev P."/>
            <person name="Brown G."/>
            <person name="Chen H.C."/>
            <person name="Ermolaeva O."/>
            <person name="Hlavina W."/>
            <person name="Kapustin Y."/>
            <person name="Kiryutin B."/>
            <person name="Kitts P."/>
            <person name="Maglott D."/>
            <person name="Pruitt K."/>
            <person name="Sapojnikov V."/>
            <person name="Souvorov A."/>
            <person name="Mackey A.J."/>
            <person name="Waterhouse R.M."/>
            <person name="Wyder S."/>
            <person name="Zdobnov E.M."/>
            <person name="Zdobnov E.M."/>
            <person name="Wyder S."/>
            <person name="Kriventseva E.V."/>
            <person name="Kadowaki T."/>
            <person name="Bork P."/>
            <person name="Aranda M."/>
            <person name="Bao R."/>
            <person name="Beermann A."/>
            <person name="Berns N."/>
            <person name="Bolognesi R."/>
            <person name="Bonneton F."/>
            <person name="Bopp D."/>
            <person name="Brown S.J."/>
            <person name="Bucher G."/>
            <person name="Butts T."/>
            <person name="Chaumot A."/>
            <person name="Denell R.E."/>
            <person name="Ferrier D.E."/>
            <person name="Friedrich M."/>
            <person name="Gordon C.M."/>
            <person name="Jindra M."/>
            <person name="Klingler M."/>
            <person name="Lan Q."/>
            <person name="Lattorff H.M."/>
            <person name="Laudet V."/>
            <person name="von Levetsow C."/>
            <person name="Liu Z."/>
            <person name="Lutz R."/>
            <person name="Lynch J.A."/>
            <person name="da Fonseca R.N."/>
            <person name="Posnien N."/>
            <person name="Reuter R."/>
            <person name="Roth S."/>
            <person name="Savard J."/>
            <person name="Schinko J.B."/>
            <person name="Schmitt C."/>
            <person name="Schoppmeier M."/>
            <person name="Schroder R."/>
            <person name="Shippy T.D."/>
            <person name="Simonnet F."/>
            <person name="Marques-Souza H."/>
            <person name="Tautz D."/>
            <person name="Tomoyasu Y."/>
            <person name="Trauner J."/>
            <person name="Van der Zee M."/>
            <person name="Vervoort M."/>
            <person name="Wittkopp N."/>
            <person name="Wimmer E.A."/>
            <person name="Yang X."/>
            <person name="Jones A.K."/>
            <person name="Sattelle D.B."/>
            <person name="Ebert P.R."/>
            <person name="Nelson D."/>
            <person name="Scott J.G."/>
            <person name="Beeman R.W."/>
            <person name="Muthukrishnan S."/>
            <person name="Kramer K.J."/>
            <person name="Arakane Y."/>
            <person name="Beeman R.W."/>
            <person name="Zhu Q."/>
            <person name="Hogenkamp D."/>
            <person name="Dixit R."/>
            <person name="Oppert B."/>
            <person name="Jiang H."/>
            <person name="Zou Z."/>
            <person name="Marshall J."/>
            <person name="Elpidina E."/>
            <person name="Vinokurov K."/>
            <person name="Oppert C."/>
            <person name="Zou Z."/>
            <person name="Evans J."/>
            <person name="Lu Z."/>
            <person name="Zhao P."/>
            <person name="Sumathipala N."/>
            <person name="Altincicek B."/>
            <person name="Vilcinskas A."/>
            <person name="Williams M."/>
            <person name="Hultmark D."/>
            <person name="Hetru C."/>
            <person name="Jiang H."/>
            <person name="Grimmelikhuijzen C.J."/>
            <person name="Hauser F."/>
            <person name="Cazzamali G."/>
            <person name="Williamson M."/>
            <person name="Park Y."/>
            <person name="Li B."/>
            <person name="Tanaka Y."/>
            <person name="Predel R."/>
            <person name="Neupert S."/>
            <person name="Schachtner J."/>
            <person name="Verleyen P."/>
            <person name="Raible F."/>
            <person name="Bork P."/>
            <person name="Friedrich M."/>
            <person name="Walden K.K."/>
            <person name="Robertson H.M."/>
            <person name="Angeli S."/>
            <person name="Foret S."/>
            <person name="Bucher G."/>
            <person name="Schuetz S."/>
            <person name="Maleszka R."/>
            <person name="Wimmer E.A."/>
            <person name="Beeman R.W."/>
            <person name="Lorenzen M."/>
            <person name="Tomoyasu Y."/>
            <person name="Miller S.C."/>
            <person name="Grossmann D."/>
            <person name="Bucher G."/>
        </authorList>
    </citation>
    <scope>NUCLEOTIDE SEQUENCE [LARGE SCALE GENOMIC DNA]</scope>
    <source>
        <strain evidence="14 15">Georgia GA2</strain>
    </source>
</reference>
<dbReference type="GO" id="GO:0035725">
    <property type="term" value="P:sodium ion transmembrane transport"/>
    <property type="evidence" value="ECO:0000318"/>
    <property type="project" value="GO_Central"/>
</dbReference>
<evidence type="ECO:0000256" key="2">
    <source>
        <dbReference type="ARBA" id="ARBA00007193"/>
    </source>
</evidence>
<feature type="transmembrane region" description="Helical" evidence="13">
    <location>
        <begin position="1791"/>
        <end position="1809"/>
    </location>
</feature>
<evidence type="ECO:0000256" key="4">
    <source>
        <dbReference type="ARBA" id="ARBA00022461"/>
    </source>
</evidence>
<dbReference type="GO" id="GO:0015280">
    <property type="term" value="F:ligand-gated sodium channel activity"/>
    <property type="evidence" value="ECO:0000318"/>
    <property type="project" value="GO_Central"/>
</dbReference>
<dbReference type="PRINTS" id="PR01078">
    <property type="entry name" value="AMINACHANNEL"/>
</dbReference>
<feature type="transmembrane region" description="Helical" evidence="13">
    <location>
        <begin position="2232"/>
        <end position="2258"/>
    </location>
</feature>
<dbReference type="PANTHER" id="PTHR11690:SF288">
    <property type="entry name" value="AMILORIDE-SENSITIVE NA+ CHANNEL-RELATED"/>
    <property type="match status" value="1"/>
</dbReference>
<organism evidence="14 15">
    <name type="scientific">Tribolium castaneum</name>
    <name type="common">Red flour beetle</name>
    <dbReference type="NCBI Taxonomy" id="7070"/>
    <lineage>
        <taxon>Eukaryota</taxon>
        <taxon>Metazoa</taxon>
        <taxon>Ecdysozoa</taxon>
        <taxon>Arthropoda</taxon>
        <taxon>Hexapoda</taxon>
        <taxon>Insecta</taxon>
        <taxon>Pterygota</taxon>
        <taxon>Neoptera</taxon>
        <taxon>Endopterygota</taxon>
        <taxon>Coleoptera</taxon>
        <taxon>Polyphaga</taxon>
        <taxon>Cucujiformia</taxon>
        <taxon>Tenebrionidae</taxon>
        <taxon>Tenebrionidae incertae sedis</taxon>
        <taxon>Tribolium</taxon>
    </lineage>
</organism>
<reference evidence="14 15" key="2">
    <citation type="journal article" date="2010" name="Nucleic Acids Res.">
        <title>BeetleBase in 2010: revisions to provide comprehensive genomic information for Tribolium castaneum.</title>
        <authorList>
            <person name="Kim H.S."/>
            <person name="Murphy T."/>
            <person name="Xia J."/>
            <person name="Caragea D."/>
            <person name="Park Y."/>
            <person name="Beeman R.W."/>
            <person name="Lorenzen M.D."/>
            <person name="Butcher S."/>
            <person name="Manak J.R."/>
            <person name="Brown S.J."/>
        </authorList>
    </citation>
    <scope>GENOME REANNOTATION</scope>
    <source>
        <strain evidence="14 15">Georgia GA2</strain>
    </source>
</reference>
<evidence type="ECO:0000256" key="3">
    <source>
        <dbReference type="ARBA" id="ARBA00022448"/>
    </source>
</evidence>
<keyword evidence="10 12" id="KW-0739">Sodium transport</keyword>
<feature type="transmembrane region" description="Helical" evidence="13">
    <location>
        <begin position="484"/>
        <end position="510"/>
    </location>
</feature>
<dbReference type="InterPro" id="IPR020903">
    <property type="entry name" value="ENaC_CS"/>
</dbReference>
<comment type="subcellular location">
    <subcellularLocation>
        <location evidence="1">Membrane</location>
        <topology evidence="1">Multi-pass membrane protein</topology>
    </subcellularLocation>
</comment>
<name>A0A139WCM4_TRICA</name>
<evidence type="ECO:0000256" key="10">
    <source>
        <dbReference type="ARBA" id="ARBA00023201"/>
    </source>
</evidence>
<evidence type="ECO:0000256" key="11">
    <source>
        <dbReference type="ARBA" id="ARBA00023303"/>
    </source>
</evidence>
<dbReference type="Pfam" id="PF00858">
    <property type="entry name" value="ASC"/>
    <property type="match status" value="5"/>
</dbReference>
<dbReference type="Gene3D" id="1.10.287.820">
    <property type="entry name" value="Acid-sensing ion channel domain"/>
    <property type="match status" value="3"/>
</dbReference>
<dbReference type="Gene3D" id="2.60.470.10">
    <property type="entry name" value="Acid-sensing ion channels like domains"/>
    <property type="match status" value="4"/>
</dbReference>
<feature type="transmembrane region" description="Helical" evidence="13">
    <location>
        <begin position="1266"/>
        <end position="1287"/>
    </location>
</feature>
<dbReference type="PANTHER" id="PTHR11690">
    <property type="entry name" value="AMILORIDE-SENSITIVE SODIUM CHANNEL-RELATED"/>
    <property type="match status" value="1"/>
</dbReference>
<keyword evidence="5 12" id="KW-0812">Transmembrane</keyword>
<dbReference type="PROSITE" id="PS01206">
    <property type="entry name" value="ASC"/>
    <property type="match status" value="1"/>
</dbReference>
<keyword evidence="6 13" id="KW-1133">Transmembrane helix</keyword>
<dbReference type="InParanoid" id="A0A139WCM4"/>
<keyword evidence="7" id="KW-0915">Sodium</keyword>
<evidence type="ECO:0000256" key="9">
    <source>
        <dbReference type="ARBA" id="ARBA00023136"/>
    </source>
</evidence>
<feature type="transmembrane region" description="Helical" evidence="13">
    <location>
        <begin position="762"/>
        <end position="783"/>
    </location>
</feature>
<dbReference type="Gene3D" id="1.10.287.770">
    <property type="entry name" value="YojJ-like"/>
    <property type="match status" value="2"/>
</dbReference>
<keyword evidence="8 12" id="KW-0406">Ion transport</keyword>
<evidence type="ECO:0000256" key="6">
    <source>
        <dbReference type="ARBA" id="ARBA00022989"/>
    </source>
</evidence>
<protein>
    <recommendedName>
        <fullName evidence="16">Pickpocket protein 28-like Protein</fullName>
    </recommendedName>
</protein>
<evidence type="ECO:0000256" key="13">
    <source>
        <dbReference type="SAM" id="Phobius"/>
    </source>
</evidence>
<keyword evidence="15" id="KW-1185">Reference proteome</keyword>
<evidence type="ECO:0000256" key="7">
    <source>
        <dbReference type="ARBA" id="ARBA00023053"/>
    </source>
</evidence>
<evidence type="ECO:0000313" key="14">
    <source>
        <dbReference type="EMBL" id="KYB25718.1"/>
    </source>
</evidence>
<evidence type="ECO:0008006" key="16">
    <source>
        <dbReference type="Google" id="ProtNLM"/>
    </source>
</evidence>
<dbReference type="GO" id="GO:0005886">
    <property type="term" value="C:plasma membrane"/>
    <property type="evidence" value="ECO:0000318"/>
    <property type="project" value="GO_Central"/>
</dbReference>
<dbReference type="InterPro" id="IPR001873">
    <property type="entry name" value="ENaC"/>
</dbReference>